<evidence type="ECO:0000313" key="2">
    <source>
        <dbReference type="EMBL" id="KAF2092305.1"/>
    </source>
</evidence>
<name>A0A9P4M0H8_9PEZI</name>
<organism evidence="2 3">
    <name type="scientific">Saccharata proteae CBS 121410</name>
    <dbReference type="NCBI Taxonomy" id="1314787"/>
    <lineage>
        <taxon>Eukaryota</taxon>
        <taxon>Fungi</taxon>
        <taxon>Dikarya</taxon>
        <taxon>Ascomycota</taxon>
        <taxon>Pezizomycotina</taxon>
        <taxon>Dothideomycetes</taxon>
        <taxon>Dothideomycetes incertae sedis</taxon>
        <taxon>Botryosphaeriales</taxon>
        <taxon>Saccharataceae</taxon>
        <taxon>Saccharata</taxon>
    </lineage>
</organism>
<keyword evidence="1" id="KW-0732">Signal</keyword>
<reference evidence="2" key="1">
    <citation type="journal article" date="2020" name="Stud. Mycol.">
        <title>101 Dothideomycetes genomes: a test case for predicting lifestyles and emergence of pathogens.</title>
        <authorList>
            <person name="Haridas S."/>
            <person name="Albert R."/>
            <person name="Binder M."/>
            <person name="Bloem J."/>
            <person name="Labutti K."/>
            <person name="Salamov A."/>
            <person name="Andreopoulos B."/>
            <person name="Baker S."/>
            <person name="Barry K."/>
            <person name="Bills G."/>
            <person name="Bluhm B."/>
            <person name="Cannon C."/>
            <person name="Castanera R."/>
            <person name="Culley D."/>
            <person name="Daum C."/>
            <person name="Ezra D."/>
            <person name="Gonzalez J."/>
            <person name="Henrissat B."/>
            <person name="Kuo A."/>
            <person name="Liang C."/>
            <person name="Lipzen A."/>
            <person name="Lutzoni F."/>
            <person name="Magnuson J."/>
            <person name="Mondo S."/>
            <person name="Nolan M."/>
            <person name="Ohm R."/>
            <person name="Pangilinan J."/>
            <person name="Park H.-J."/>
            <person name="Ramirez L."/>
            <person name="Alfaro M."/>
            <person name="Sun H."/>
            <person name="Tritt A."/>
            <person name="Yoshinaga Y."/>
            <person name="Zwiers L.-H."/>
            <person name="Turgeon B."/>
            <person name="Goodwin S."/>
            <person name="Spatafora J."/>
            <person name="Crous P."/>
            <person name="Grigoriev I."/>
        </authorList>
    </citation>
    <scope>NUCLEOTIDE SEQUENCE</scope>
    <source>
        <strain evidence="2">CBS 121410</strain>
    </source>
</reference>
<gene>
    <name evidence="2" type="ORF">K490DRAFT_53431</name>
</gene>
<evidence type="ECO:0000313" key="3">
    <source>
        <dbReference type="Proteomes" id="UP000799776"/>
    </source>
</evidence>
<protein>
    <recommendedName>
        <fullName evidence="4">Secreted protein</fullName>
    </recommendedName>
</protein>
<evidence type="ECO:0008006" key="4">
    <source>
        <dbReference type="Google" id="ProtNLM"/>
    </source>
</evidence>
<feature type="chain" id="PRO_5040195893" description="Secreted protein" evidence="1">
    <location>
        <begin position="16"/>
        <end position="113"/>
    </location>
</feature>
<dbReference type="Proteomes" id="UP000799776">
    <property type="component" value="Unassembled WGS sequence"/>
</dbReference>
<dbReference type="AlphaFoldDB" id="A0A9P4M0H8"/>
<feature type="signal peptide" evidence="1">
    <location>
        <begin position="1"/>
        <end position="15"/>
    </location>
</feature>
<sequence>MSTAIVALLWHCCSSWHVPSSTDSREYEQAAGGSPMGARVQFDYDTRNGCVFRLSWFQEADDDVVEQKTLFSGDDEDTRFAEVVVPRLLMLPAVTTAMRVMTKPNKAWKRLRT</sequence>
<dbReference type="EMBL" id="ML978711">
    <property type="protein sequence ID" value="KAF2092305.1"/>
    <property type="molecule type" value="Genomic_DNA"/>
</dbReference>
<proteinExistence type="predicted"/>
<evidence type="ECO:0000256" key="1">
    <source>
        <dbReference type="SAM" id="SignalP"/>
    </source>
</evidence>
<keyword evidence="3" id="KW-1185">Reference proteome</keyword>
<comment type="caution">
    <text evidence="2">The sequence shown here is derived from an EMBL/GenBank/DDBJ whole genome shotgun (WGS) entry which is preliminary data.</text>
</comment>
<accession>A0A9P4M0H8</accession>